<keyword evidence="3" id="KW-0235">DNA replication</keyword>
<evidence type="ECO:0000256" key="6">
    <source>
        <dbReference type="ARBA" id="ARBA00022801"/>
    </source>
</evidence>
<evidence type="ECO:0000256" key="5">
    <source>
        <dbReference type="ARBA" id="ARBA00022759"/>
    </source>
</evidence>
<dbReference type="PATRIC" id="fig|1365257.3.peg.4436"/>
<keyword evidence="5" id="KW-0255">Endonuclease</keyword>
<keyword evidence="6" id="KW-0378">Hydrolase</keyword>
<dbReference type="Pfam" id="PF05840">
    <property type="entry name" value="Phage_GPA"/>
    <property type="match status" value="1"/>
</dbReference>
<dbReference type="GO" id="GO:0004519">
    <property type="term" value="F:endonuclease activity"/>
    <property type="evidence" value="ECO:0007669"/>
    <property type="project" value="UniProtKB-KW"/>
</dbReference>
<dbReference type="GO" id="GO:0016787">
    <property type="term" value="F:hydrolase activity"/>
    <property type="evidence" value="ECO:0007669"/>
    <property type="project" value="UniProtKB-KW"/>
</dbReference>
<dbReference type="Proteomes" id="UP000076661">
    <property type="component" value="Unassembled WGS sequence"/>
</dbReference>
<evidence type="ECO:0000256" key="3">
    <source>
        <dbReference type="ARBA" id="ARBA00022705"/>
    </source>
</evidence>
<accession>A0A162BFA1</accession>
<comment type="caution">
    <text evidence="8">The sequence shown here is derived from an EMBL/GenBank/DDBJ whole genome shotgun (WGS) entry which is preliminary data.</text>
</comment>
<name>A0A162BFA1_9GAMM</name>
<dbReference type="RefSeq" id="WP_063382644.1">
    <property type="nucleotide sequence ID" value="NZ_AUXX01000045.1"/>
</dbReference>
<proteinExistence type="inferred from homology"/>
<feature type="domain" description="Replication gene A protein-like" evidence="7">
    <location>
        <begin position="117"/>
        <end position="462"/>
    </location>
</feature>
<sequence>MSIQPIDVDTLNLSGLAKGVLASITDIDDYKYLARGLSTLPIPLQGRMARKYIDRYNGKKAGSKYKANEWMRRTIKRLKPRFGVLFRIAQSMPFPWHILSSVEKTKGHARLVATEAMQLMIDLADSNTELSYRELLIETHIALKAFAKPLGVRVPFSNTKYSKLPDVLLQSTLLKLKCDKWWARKLKLVRRQYLELLEISTGQVGKDLFYNPRTKKNSRKGISPYSSKLAQQEYIQSEKSGLEFLKLMELEGSDGTVIDLVEAAKSGMANPKNRRNELMLRIRETEELADEMGYVGVFLTLTAPSRYHANSQKWSGTTPKDAQSYLNRTWSRARSKLNRRGLDYFGVRVAEPHADGTPHWHMMLFMPKKKMQEIIAILRWYFIQENKQELYERRADRPRQFKLYKQKRKEWGLKKKLGKKAKEPSKFYKTFNPRFEAVLIDKSKGSAASYIAKYISKNIDGYMLLDHQDAETDEGFAEFDEKGKVKKNNINPVRAWASVWGIRQFQFLGSPSVTVYRELRRLRNECDDQNIEPIRYAANEGHWKDYVKLQGGMSVGKDANFKPLYEYTEFGNDYGEVVQRIKGVLHAASDSSIVTRLVEWTRQLKGTAEKNARADSTPVGAADYSWTSGNNCTPCSTGHSDELVLDMQGCSENEIRDIKNDLLAGKRIMRNGYIYLIRGGQLLILDKKAQVNSLKQDYIKHVAHSLAQKEAEQQRYEAQESAIADWDVLNEDQIDQIKRTGHVVAGRRVYYIVGNKLNSFKRIELNDMERVTTPAAQDVHWQKAREIVDLAFTYAQLEERTIPSNTIYGHNRKLGKGLDLIGDLELAQLAVEGQASAISDNDWWGIGMMA</sequence>
<evidence type="ECO:0000256" key="4">
    <source>
        <dbReference type="ARBA" id="ARBA00022722"/>
    </source>
</evidence>
<dbReference type="InterPro" id="IPR008766">
    <property type="entry name" value="Replication_gene_A-like"/>
</dbReference>
<evidence type="ECO:0000256" key="1">
    <source>
        <dbReference type="ARBA" id="ARBA00003293"/>
    </source>
</evidence>
<evidence type="ECO:0000313" key="9">
    <source>
        <dbReference type="Proteomes" id="UP000076661"/>
    </source>
</evidence>
<reference evidence="8 9" key="1">
    <citation type="submission" date="2013-07" db="EMBL/GenBank/DDBJ databases">
        <title>Comparative Genomic and Metabolomic Analysis of Twelve Strains of Pseudoalteromonas luteoviolacea.</title>
        <authorList>
            <person name="Vynne N.G."/>
            <person name="Mansson M."/>
            <person name="Gram L."/>
        </authorList>
    </citation>
    <scope>NUCLEOTIDE SEQUENCE [LARGE SCALE GENOMIC DNA]</scope>
    <source>
        <strain evidence="8 9">S4060-1</strain>
    </source>
</reference>
<dbReference type="AlphaFoldDB" id="A0A162BFA1"/>
<keyword evidence="4" id="KW-0540">Nuclease</keyword>
<evidence type="ECO:0000259" key="7">
    <source>
        <dbReference type="Pfam" id="PF05840"/>
    </source>
</evidence>
<evidence type="ECO:0000256" key="2">
    <source>
        <dbReference type="ARBA" id="ARBA00009260"/>
    </source>
</evidence>
<gene>
    <name evidence="8" type="ORF">N478_05590</name>
</gene>
<evidence type="ECO:0000313" key="8">
    <source>
        <dbReference type="EMBL" id="KZN61197.1"/>
    </source>
</evidence>
<comment type="function">
    <text evidence="1">Possible endonuclease which induces a single-strand cut and initiates DNA replication.</text>
</comment>
<comment type="similarity">
    <text evidence="2">Belongs to the phage GPA family.</text>
</comment>
<organism evidence="8 9">
    <name type="scientific">Pseudoalteromonas luteoviolacea S4060-1</name>
    <dbReference type="NCBI Taxonomy" id="1365257"/>
    <lineage>
        <taxon>Bacteria</taxon>
        <taxon>Pseudomonadati</taxon>
        <taxon>Pseudomonadota</taxon>
        <taxon>Gammaproteobacteria</taxon>
        <taxon>Alteromonadales</taxon>
        <taxon>Pseudoalteromonadaceae</taxon>
        <taxon>Pseudoalteromonas</taxon>
    </lineage>
</organism>
<dbReference type="GO" id="GO:0006260">
    <property type="term" value="P:DNA replication"/>
    <property type="evidence" value="ECO:0007669"/>
    <property type="project" value="UniProtKB-KW"/>
</dbReference>
<protein>
    <submittedName>
        <fullName evidence="8">Replication protein</fullName>
    </submittedName>
</protein>
<dbReference type="EMBL" id="AUXX01000045">
    <property type="protein sequence ID" value="KZN61197.1"/>
    <property type="molecule type" value="Genomic_DNA"/>
</dbReference>